<comment type="similarity">
    <text evidence="1">Belongs to the flavin monoamine oxidase family.</text>
</comment>
<dbReference type="Gene3D" id="3.50.50.60">
    <property type="entry name" value="FAD/NAD(P)-binding domain"/>
    <property type="match status" value="1"/>
</dbReference>
<dbReference type="InterPro" id="IPR050281">
    <property type="entry name" value="Flavin_monoamine_oxidase"/>
</dbReference>
<dbReference type="Gene3D" id="3.90.660.10">
    <property type="match status" value="1"/>
</dbReference>
<dbReference type="GO" id="GO:0006325">
    <property type="term" value="P:chromatin organization"/>
    <property type="evidence" value="ECO:0007669"/>
    <property type="project" value="UniProtKB-KW"/>
</dbReference>
<dbReference type="PROSITE" id="PS50934">
    <property type="entry name" value="SWIRM"/>
    <property type="match status" value="1"/>
</dbReference>
<gene>
    <name evidence="5" type="ORF">Din_031114</name>
</gene>
<dbReference type="Gene3D" id="1.10.10.10">
    <property type="entry name" value="Winged helix-like DNA-binding domain superfamily/Winged helix DNA-binding domain"/>
    <property type="match status" value="1"/>
</dbReference>
<dbReference type="Pfam" id="PF04433">
    <property type="entry name" value="SWIRM"/>
    <property type="match status" value="1"/>
</dbReference>
<dbReference type="InterPro" id="IPR009057">
    <property type="entry name" value="Homeodomain-like_sf"/>
</dbReference>
<accession>A0A5B7B2L6</accession>
<protein>
    <recommendedName>
        <fullName evidence="4">SWIRM domain-containing protein</fullName>
    </recommendedName>
</protein>
<dbReference type="InterPro" id="IPR002937">
    <property type="entry name" value="Amino_oxidase"/>
</dbReference>
<dbReference type="PANTHER" id="PTHR10742">
    <property type="entry name" value="FLAVIN MONOAMINE OXIDASE"/>
    <property type="match status" value="1"/>
</dbReference>
<proteinExistence type="inferred from homology"/>
<feature type="domain" description="SWIRM" evidence="4">
    <location>
        <begin position="53"/>
        <end position="154"/>
    </location>
</feature>
<dbReference type="InterPro" id="IPR036388">
    <property type="entry name" value="WH-like_DNA-bd_sf"/>
</dbReference>
<dbReference type="InterPro" id="IPR007526">
    <property type="entry name" value="SWIRM"/>
</dbReference>
<dbReference type="Pfam" id="PF01593">
    <property type="entry name" value="Amino_oxidase"/>
    <property type="match status" value="1"/>
</dbReference>
<keyword evidence="2" id="KW-0156">Chromatin regulator</keyword>
<dbReference type="FunFam" id="1.10.10.10:FF:000064">
    <property type="entry name" value="Lysine-specific histone demethylase 1A"/>
    <property type="match status" value="1"/>
</dbReference>
<reference evidence="5" key="1">
    <citation type="submission" date="2019-08" db="EMBL/GenBank/DDBJ databases">
        <title>Reference gene set and small RNA set construction with multiple tissues from Davidia involucrata Baill.</title>
        <authorList>
            <person name="Yang H."/>
            <person name="Zhou C."/>
            <person name="Li G."/>
            <person name="Wang J."/>
            <person name="Gao P."/>
            <person name="Wang M."/>
            <person name="Wang R."/>
            <person name="Zhao Y."/>
        </authorList>
    </citation>
    <scope>NUCLEOTIDE SEQUENCE</scope>
    <source>
        <tissue evidence="5">Mixed with DoveR01_LX</tissue>
    </source>
</reference>
<dbReference type="SUPFAM" id="SSF54373">
    <property type="entry name" value="FAD-linked reductases, C-terminal domain"/>
    <property type="match status" value="1"/>
</dbReference>
<dbReference type="EMBL" id="GHES01031114">
    <property type="protein sequence ID" value="MPA61673.1"/>
    <property type="molecule type" value="Transcribed_RNA"/>
</dbReference>
<evidence type="ECO:0000313" key="5">
    <source>
        <dbReference type="EMBL" id="MPA61673.1"/>
    </source>
</evidence>
<evidence type="ECO:0000256" key="1">
    <source>
        <dbReference type="ARBA" id="ARBA00005995"/>
    </source>
</evidence>
<evidence type="ECO:0000259" key="4">
    <source>
        <dbReference type="PROSITE" id="PS50934"/>
    </source>
</evidence>
<organism evidence="5">
    <name type="scientific">Davidia involucrata</name>
    <name type="common">Dove tree</name>
    <dbReference type="NCBI Taxonomy" id="16924"/>
    <lineage>
        <taxon>Eukaryota</taxon>
        <taxon>Viridiplantae</taxon>
        <taxon>Streptophyta</taxon>
        <taxon>Embryophyta</taxon>
        <taxon>Tracheophyta</taxon>
        <taxon>Spermatophyta</taxon>
        <taxon>Magnoliopsida</taxon>
        <taxon>eudicotyledons</taxon>
        <taxon>Gunneridae</taxon>
        <taxon>Pentapetalae</taxon>
        <taxon>asterids</taxon>
        <taxon>Cornales</taxon>
        <taxon>Nyssaceae</taxon>
        <taxon>Davidia</taxon>
    </lineage>
</organism>
<keyword evidence="3" id="KW-0560">Oxidoreductase</keyword>
<dbReference type="InterPro" id="IPR036188">
    <property type="entry name" value="FAD/NAD-bd_sf"/>
</dbReference>
<evidence type="ECO:0000256" key="2">
    <source>
        <dbReference type="ARBA" id="ARBA00022853"/>
    </source>
</evidence>
<dbReference type="SUPFAM" id="SSF46689">
    <property type="entry name" value="Homeodomain-like"/>
    <property type="match status" value="1"/>
</dbReference>
<sequence length="758" mass="84253">MMETPVSGGSVSKRPLRKKAVLRNYDENLMDELIEKHLGGTLRKRNRTKEDLEKETETEAMIAFSLGFPIVALLEEEIEAGVVNELGGKEQNDYIVVRNHILAKWRDNVRMWLSKGQIKETVSSEYEHLICSAYEFLLHNGYINFGVSPSFTSHIPEEATEGSVIIVGAGLSGLAAARQLLSFGFKVVVLEGRNRPGGRVYTQKMGQKGKYAAVDLGGSVITGIHANPLGVLARQLSIPLHKVKDSCPLYKPNGAPVDKEIDSKVEFIFNKLLDKVTQLRQIMGGFANDISLGTVLETLRQLYAVARSSEERQLLDWHFANLEYANAGCLSNLSAAYWDQDDPYEMGGDHCFLAGGNWRLIKALCEGVPVFYGTTVHTIRYGNEVVEVIAGDQVFQADMVLCTVPLGVLKKRIIKFEPELPERKLAAIERLGFGLLNKVAMVFPYVFWGEDLDTFGCLSKYSHRRGEFFLFYSYHTVSGGPVLIALVAGEAAQSFEYTDPSTLLHHVLSILRGIYGPKGIDVPNPIQTICTRWGSDPLSHGSYSHVRVQSSGSDYDILAESVGSRLFFAGEATNRQYPATMHGAFLSGLREASCIFRATRSRQSNPRKCLQRNVGPNNDILVDLFRKPDLAFGKFLFIFDPLTEDPKSMGLMRVTFGKSSCEFSGEDCNKRETENSCQHLLNQPLQLYTVLSREQAHELQLMTGGDESRLSFLFKNLGLKLMGANALGLLGNSLTANIVSARRGRGRYRMFSLQQNAL</sequence>
<evidence type="ECO:0000256" key="3">
    <source>
        <dbReference type="ARBA" id="ARBA00023002"/>
    </source>
</evidence>
<dbReference type="AlphaFoldDB" id="A0A5B7B2L6"/>
<dbReference type="GO" id="GO:0016491">
    <property type="term" value="F:oxidoreductase activity"/>
    <property type="evidence" value="ECO:0007669"/>
    <property type="project" value="UniProtKB-KW"/>
</dbReference>
<dbReference type="SUPFAM" id="SSF51905">
    <property type="entry name" value="FAD/NAD(P)-binding domain"/>
    <property type="match status" value="1"/>
</dbReference>
<dbReference type="PANTHER" id="PTHR10742:SF373">
    <property type="entry name" value="LYSINE-SPECIFIC HISTONE DEMETHYLASE 1 HOMOLOG 2"/>
    <property type="match status" value="1"/>
</dbReference>
<name>A0A5B7B2L6_DAVIN</name>